<evidence type="ECO:0000259" key="2">
    <source>
        <dbReference type="SMART" id="SM00331"/>
    </source>
</evidence>
<dbReference type="GO" id="GO:0016791">
    <property type="term" value="F:phosphatase activity"/>
    <property type="evidence" value="ECO:0007669"/>
    <property type="project" value="TreeGrafter"/>
</dbReference>
<dbReference type="InterPro" id="IPR001932">
    <property type="entry name" value="PPM-type_phosphatase-like_dom"/>
</dbReference>
<dbReference type="EMBL" id="FOAA01000013">
    <property type="protein sequence ID" value="SEL31186.1"/>
    <property type="molecule type" value="Genomic_DNA"/>
</dbReference>
<dbReference type="AlphaFoldDB" id="A0A1H7P6B8"/>
<proteinExistence type="predicted"/>
<dbReference type="Pfam" id="PF07228">
    <property type="entry name" value="SpoIIE"/>
    <property type="match status" value="1"/>
</dbReference>
<name>A0A1H7P6B8_9GAMM</name>
<reference evidence="4" key="1">
    <citation type="submission" date="2016-10" db="EMBL/GenBank/DDBJ databases">
        <authorList>
            <person name="Varghese N."/>
            <person name="Submissions S."/>
        </authorList>
    </citation>
    <scope>NUCLEOTIDE SEQUENCE [LARGE SCALE GENOMIC DNA]</scope>
    <source>
        <strain evidence="4">DSM 241</strain>
    </source>
</reference>
<dbReference type="CDD" id="cd04598">
    <property type="entry name" value="CBS_pair_GGDEF_EAL"/>
    <property type="match status" value="1"/>
</dbReference>
<keyword evidence="1" id="KW-0378">Hydrolase</keyword>
<dbReference type="RefSeq" id="WP_090254496.1">
    <property type="nucleotide sequence ID" value="NZ_FOAA01000013.1"/>
</dbReference>
<evidence type="ECO:0000313" key="3">
    <source>
        <dbReference type="EMBL" id="SEL31186.1"/>
    </source>
</evidence>
<dbReference type="STRING" id="1396821.SAMN05444515_11361"/>
<evidence type="ECO:0000313" key="4">
    <source>
        <dbReference type="Proteomes" id="UP000199256"/>
    </source>
</evidence>
<dbReference type="SMART" id="SM00331">
    <property type="entry name" value="PP2C_SIG"/>
    <property type="match status" value="1"/>
</dbReference>
<dbReference type="Proteomes" id="UP000199256">
    <property type="component" value="Unassembled WGS sequence"/>
</dbReference>
<gene>
    <name evidence="3" type="ORF">SAMN05444515_11361</name>
</gene>
<dbReference type="PANTHER" id="PTHR43156:SF9">
    <property type="entry name" value="HAMP DOMAIN-CONTAINING PROTEIN"/>
    <property type="match status" value="1"/>
</dbReference>
<dbReference type="OrthoDB" id="5496380at2"/>
<evidence type="ECO:0000256" key="1">
    <source>
        <dbReference type="ARBA" id="ARBA00022801"/>
    </source>
</evidence>
<protein>
    <submittedName>
        <fullName evidence="3">Stage II sporulation protein E (SpoIIE)</fullName>
    </submittedName>
</protein>
<sequence length="428" mass="47604">MTSTLLSRPVEPAVRRGNAMDRRVARDLLVHVEPAHPDHTNEDIAARFAADRSLQNLPVTFGRRPMGLINRSLFHNMMAKPFYPELYSRQSCIAFMDKSPLVADAGLAIHQLTALAIQAGEKVFADGFILVEDGDYVGVGQMLDLMQAMTELQERQHRQLRESIDYASILQASLLKPSCQALKDALPEQHWLCWRPRDVVGGDFYHFLPLSDGFLLGLFDCTGHGVPGAFMTLIAVAALERALAEQGTDDPAALLQAMNRRIKQSLNQQGDCDCNTRRLEDSDDGLDGAILRFYASSHQVCYAGAHMPLFRVTPAAEPSCEQIKGDRAGVGYTGTHWDQEWRNQTLECQPGERLYLVSDGVIDQIGGDKRIAFGKKRLRQCLLETRQLTLPEQGRALEKALDDYRGEEPPRDDITLIALALPDGSHSL</sequence>
<dbReference type="PANTHER" id="PTHR43156">
    <property type="entry name" value="STAGE II SPORULATION PROTEIN E-RELATED"/>
    <property type="match status" value="1"/>
</dbReference>
<accession>A0A1H7P6B8</accession>
<organism evidence="3 4">
    <name type="scientific">Ectothiorhodospira marina</name>
    <dbReference type="NCBI Taxonomy" id="1396821"/>
    <lineage>
        <taxon>Bacteria</taxon>
        <taxon>Pseudomonadati</taxon>
        <taxon>Pseudomonadota</taxon>
        <taxon>Gammaproteobacteria</taxon>
        <taxon>Chromatiales</taxon>
        <taxon>Ectothiorhodospiraceae</taxon>
        <taxon>Ectothiorhodospira</taxon>
    </lineage>
</organism>
<dbReference type="InterPro" id="IPR052016">
    <property type="entry name" value="Bact_Sigma-Reg"/>
</dbReference>
<dbReference type="InterPro" id="IPR036457">
    <property type="entry name" value="PPM-type-like_dom_sf"/>
</dbReference>
<keyword evidence="4" id="KW-1185">Reference proteome</keyword>
<dbReference type="Gene3D" id="3.60.40.10">
    <property type="entry name" value="PPM-type phosphatase domain"/>
    <property type="match status" value="1"/>
</dbReference>
<feature type="domain" description="PPM-type phosphatase" evidence="2">
    <location>
        <begin position="188"/>
        <end position="421"/>
    </location>
</feature>